<reference evidence="9 10" key="1">
    <citation type="submission" date="2019-02" db="EMBL/GenBank/DDBJ databases">
        <title>Ureibacillus thermophilus.</title>
        <authorList>
            <person name="Sunny J.S."/>
            <person name="Natarajan A."/>
            <person name="Saleena L.M."/>
        </authorList>
    </citation>
    <scope>NUCLEOTIDE SEQUENCE [LARGE SCALE GENOMIC DNA]</scope>
    <source>
        <strain evidence="9 10">LM102</strain>
    </source>
</reference>
<dbReference type="InterPro" id="IPR050545">
    <property type="entry name" value="Mycobact_MmpL"/>
</dbReference>
<feature type="transmembrane region" description="Helical" evidence="7">
    <location>
        <begin position="214"/>
        <end position="233"/>
    </location>
</feature>
<keyword evidence="4 7" id="KW-0812">Transmembrane</keyword>
<feature type="transmembrane region" description="Helical" evidence="7">
    <location>
        <begin position="842"/>
        <end position="861"/>
    </location>
</feature>
<feature type="transmembrane region" description="Helical" evidence="7">
    <location>
        <begin position="290"/>
        <end position="313"/>
    </location>
</feature>
<gene>
    <name evidence="9" type="ORF">DKZ56_01565</name>
</gene>
<dbReference type="PANTHER" id="PTHR33406">
    <property type="entry name" value="MEMBRANE PROTEIN MJ1562-RELATED"/>
    <property type="match status" value="1"/>
</dbReference>
<feature type="transmembrane region" description="Helical" evidence="7">
    <location>
        <begin position="943"/>
        <end position="962"/>
    </location>
</feature>
<keyword evidence="10" id="KW-1185">Reference proteome</keyword>
<dbReference type="Gene3D" id="1.20.1640.10">
    <property type="entry name" value="Multidrug efflux transporter AcrB transmembrane domain"/>
    <property type="match status" value="2"/>
</dbReference>
<feature type="transmembrane region" description="Helical" evidence="7">
    <location>
        <begin position="900"/>
        <end position="922"/>
    </location>
</feature>
<keyword evidence="5 7" id="KW-1133">Transmembrane helix</keyword>
<sequence>MIITMPNLDILVREKGQIQMPSYVQSAIAERLQTEMQADGKENYQFIAVFHSKEKMTDEQKNEIDELIQVYREKQDELGITNILAYNESEETEKQLVSKDGTTILMQIAVEKDMRTVEEVAQQLRKLADTKTVDTYFTGTDIVLDDFAKSSQEGIKKTEIIAVVFILIVLVLVFRSPIVPLISLITVGVSYIVSLGIVAQLVEHLDYPFSNFTQVFIVVVLFGIGTDYNILLYNRFKEEVSKGGHILKAITETYHTAGKTVIYSGMAVFIGFMALYLADFKLYQATSAVAIGVAVLLLVLITLNPFFMAVLGYKMFWPAQQVKGHQENKLWKVLSKFSLYRPLSALAIIAVICIPFIISNSGELNYNDLVEINDKYESKQAINVIEEHFPAGFSAPTYLMIQSEESLATQKALQDLDKLTEAISKVKGVSEVYSVTRPAGEKIKELYVQDQVNTLTEGLGSAEEGVTQIHEGLSEADKEVGKVDGSKFDSIQQLIDGTKEMEQGVGQLNNALSQLSQGFKNGAEGAEEISNGLSALKENIQTLRQGATILQNSYGELENGFSSFSDFFATISSAVEQMYNSYSAIEQSLKAAMAKNPELNGEELTQALHIAEQGKAQTEVLLGQLKSITPKYNEVLKSFQAANASMAQITGGLEKMEQGVAQLQSGASTLANGLQSGAEGTATILDNTNRLQSGLKAVNEGQLQLQQGLATLQDKMGELQSGLSQSTEGLSQIKEGLVEAQDYLTELTSTSDEVFYIPQEVLDGEEFKESLDMYMSEDRKIAKINIILDVNPYSQEAMSIIEKIDEQVKGTVKGLSFSDAQVALGGKSAQNVDLRNVSSGDFARTISIMLAGIAIVLLIITKSFWQTLLIMASLIIAYFTALGASEIISEYTINQSMFGWNVPFFSFIMIITLGVDYSIFLMMRYLENIDQGYEAIIDAEKQIGGVVISAALILGGTFAALLPSGIVSLIQIAVIVVVGLVMLSLVMLPSFMPAVMGLTHKAKTIATRKKE</sequence>
<dbReference type="PROSITE" id="PS50156">
    <property type="entry name" value="SSD"/>
    <property type="match status" value="2"/>
</dbReference>
<evidence type="ECO:0000313" key="10">
    <source>
        <dbReference type="Proteomes" id="UP000291151"/>
    </source>
</evidence>
<evidence type="ECO:0000256" key="7">
    <source>
        <dbReference type="SAM" id="Phobius"/>
    </source>
</evidence>
<keyword evidence="3" id="KW-1003">Cell membrane</keyword>
<evidence type="ECO:0000256" key="4">
    <source>
        <dbReference type="ARBA" id="ARBA00022692"/>
    </source>
</evidence>
<feature type="domain" description="SSD" evidence="8">
    <location>
        <begin position="866"/>
        <end position="998"/>
    </location>
</feature>
<name>A0A4P6UXH9_9BACL</name>
<evidence type="ECO:0000313" key="9">
    <source>
        <dbReference type="EMBL" id="QBK27076.1"/>
    </source>
</evidence>
<feature type="transmembrane region" description="Helical" evidence="7">
    <location>
        <begin position="260"/>
        <end position="278"/>
    </location>
</feature>
<dbReference type="SUPFAM" id="SSF82866">
    <property type="entry name" value="Multidrug efflux transporter AcrB transmembrane domain"/>
    <property type="match status" value="2"/>
</dbReference>
<feature type="domain" description="SSD" evidence="8">
    <location>
        <begin position="179"/>
        <end position="313"/>
    </location>
</feature>
<dbReference type="KEGG" id="uth:DKZ56_01565"/>
<organism evidence="9 10">
    <name type="scientific">Ureibacillus thermophilus</name>
    <dbReference type="NCBI Taxonomy" id="367743"/>
    <lineage>
        <taxon>Bacteria</taxon>
        <taxon>Bacillati</taxon>
        <taxon>Bacillota</taxon>
        <taxon>Bacilli</taxon>
        <taxon>Bacillales</taxon>
        <taxon>Caryophanaceae</taxon>
        <taxon>Ureibacillus</taxon>
    </lineage>
</organism>
<comment type="similarity">
    <text evidence="2">Belongs to the resistance-nodulation-cell division (RND) (TC 2.A.6) family. MmpL subfamily.</text>
</comment>
<evidence type="ECO:0000256" key="2">
    <source>
        <dbReference type="ARBA" id="ARBA00010157"/>
    </source>
</evidence>
<keyword evidence="6 7" id="KW-0472">Membrane</keyword>
<dbReference type="Gene3D" id="1.10.287.950">
    <property type="entry name" value="Methyl-accepting chemotaxis protein"/>
    <property type="match status" value="1"/>
</dbReference>
<dbReference type="GO" id="GO:0005886">
    <property type="term" value="C:plasma membrane"/>
    <property type="evidence" value="ECO:0007669"/>
    <property type="project" value="UniProtKB-SubCell"/>
</dbReference>
<dbReference type="InterPro" id="IPR000731">
    <property type="entry name" value="SSD"/>
</dbReference>
<protein>
    <submittedName>
        <fullName evidence="9">MMPL family transporter</fullName>
    </submittedName>
</protein>
<evidence type="ECO:0000256" key="6">
    <source>
        <dbReference type="ARBA" id="ARBA00023136"/>
    </source>
</evidence>
<dbReference type="Pfam" id="PF03176">
    <property type="entry name" value="MMPL"/>
    <property type="match status" value="2"/>
</dbReference>
<proteinExistence type="inferred from homology"/>
<evidence type="ECO:0000256" key="1">
    <source>
        <dbReference type="ARBA" id="ARBA00004651"/>
    </source>
</evidence>
<feature type="transmembrane region" description="Helical" evidence="7">
    <location>
        <begin position="181"/>
        <end position="202"/>
    </location>
</feature>
<feature type="transmembrane region" description="Helical" evidence="7">
    <location>
        <begin position="968"/>
        <end position="988"/>
    </location>
</feature>
<evidence type="ECO:0000256" key="3">
    <source>
        <dbReference type="ARBA" id="ARBA00022475"/>
    </source>
</evidence>
<evidence type="ECO:0000259" key="8">
    <source>
        <dbReference type="PROSITE" id="PS50156"/>
    </source>
</evidence>
<dbReference type="InterPro" id="IPR004869">
    <property type="entry name" value="MMPL_dom"/>
</dbReference>
<dbReference type="AlphaFoldDB" id="A0A4P6UXH9"/>
<feature type="transmembrane region" description="Helical" evidence="7">
    <location>
        <begin position="339"/>
        <end position="358"/>
    </location>
</feature>
<feature type="transmembrane region" description="Helical" evidence="7">
    <location>
        <begin position="868"/>
        <end position="888"/>
    </location>
</feature>
<accession>A0A4P6UXH9</accession>
<feature type="transmembrane region" description="Helical" evidence="7">
    <location>
        <begin position="158"/>
        <end position="174"/>
    </location>
</feature>
<dbReference type="EMBL" id="CP036528">
    <property type="protein sequence ID" value="QBK27076.1"/>
    <property type="molecule type" value="Genomic_DNA"/>
</dbReference>
<dbReference type="PANTHER" id="PTHR33406:SF6">
    <property type="entry name" value="MEMBRANE PROTEIN YDGH-RELATED"/>
    <property type="match status" value="1"/>
</dbReference>
<evidence type="ECO:0000256" key="5">
    <source>
        <dbReference type="ARBA" id="ARBA00022989"/>
    </source>
</evidence>
<dbReference type="Proteomes" id="UP000291151">
    <property type="component" value="Chromosome"/>
</dbReference>
<comment type="subcellular location">
    <subcellularLocation>
        <location evidence="1">Cell membrane</location>
        <topology evidence="1">Multi-pass membrane protein</topology>
    </subcellularLocation>
</comment>